<evidence type="ECO:0000313" key="15">
    <source>
        <dbReference type="EMBL" id="GGN80804.1"/>
    </source>
</evidence>
<feature type="compositionally biased region" description="Low complexity" evidence="11">
    <location>
        <begin position="2391"/>
        <end position="2416"/>
    </location>
</feature>
<feature type="compositionally biased region" description="Low complexity" evidence="11">
    <location>
        <begin position="2518"/>
        <end position="2527"/>
    </location>
</feature>
<dbReference type="Pfam" id="PF14765">
    <property type="entry name" value="PS-DH"/>
    <property type="match status" value="1"/>
</dbReference>
<feature type="compositionally biased region" description="Pro residues" evidence="11">
    <location>
        <begin position="2507"/>
        <end position="2517"/>
    </location>
</feature>
<dbReference type="FunFam" id="3.40.47.10:FF:000019">
    <property type="entry name" value="Polyketide synthase type I"/>
    <property type="match status" value="1"/>
</dbReference>
<dbReference type="InterPro" id="IPR006162">
    <property type="entry name" value="Ppantetheine_attach_site"/>
</dbReference>
<dbReference type="InterPro" id="IPR020845">
    <property type="entry name" value="AMP-binding_CS"/>
</dbReference>
<dbReference type="InterPro" id="IPR013968">
    <property type="entry name" value="PKS_KR"/>
</dbReference>
<keyword evidence="16" id="KW-1185">Reference proteome</keyword>
<feature type="compositionally biased region" description="Low complexity" evidence="11">
    <location>
        <begin position="2472"/>
        <end position="2506"/>
    </location>
</feature>
<dbReference type="Pfam" id="PF00501">
    <property type="entry name" value="AMP-binding"/>
    <property type="match status" value="1"/>
</dbReference>
<proteinExistence type="predicted"/>
<dbReference type="SMART" id="SM00827">
    <property type="entry name" value="PKS_AT"/>
    <property type="match status" value="1"/>
</dbReference>
<dbReference type="Pfam" id="PF16197">
    <property type="entry name" value="KAsynt_C_assoc"/>
    <property type="match status" value="1"/>
</dbReference>
<dbReference type="GO" id="GO:0033068">
    <property type="term" value="P:macrolide biosynthetic process"/>
    <property type="evidence" value="ECO:0007669"/>
    <property type="project" value="UniProtKB-ARBA"/>
</dbReference>
<dbReference type="InterPro" id="IPR025110">
    <property type="entry name" value="AMP-bd_C"/>
</dbReference>
<dbReference type="Gene3D" id="3.40.47.10">
    <property type="match status" value="1"/>
</dbReference>
<dbReference type="SMART" id="SM00822">
    <property type="entry name" value="PKS_KR"/>
    <property type="match status" value="1"/>
</dbReference>
<dbReference type="Gene3D" id="3.40.366.10">
    <property type="entry name" value="Malonyl-Coenzyme A Acyl Carrier Protein, domain 2"/>
    <property type="match status" value="1"/>
</dbReference>
<dbReference type="InterPro" id="IPR016039">
    <property type="entry name" value="Thiolase-like"/>
</dbReference>
<dbReference type="InterPro" id="IPR014043">
    <property type="entry name" value="Acyl_transferase_dom"/>
</dbReference>
<dbReference type="GO" id="GO:0006633">
    <property type="term" value="P:fatty acid biosynthetic process"/>
    <property type="evidence" value="ECO:0007669"/>
    <property type="project" value="InterPro"/>
</dbReference>
<name>A0A918D8J9_9ACTN</name>
<comment type="pathway">
    <text evidence="2">Antibiotic biosynthesis.</text>
</comment>
<feature type="domain" description="Carrier" evidence="12">
    <location>
        <begin position="2265"/>
        <end position="2341"/>
    </location>
</feature>
<dbReference type="InterPro" id="IPR049552">
    <property type="entry name" value="PKS_DH_N"/>
</dbReference>
<dbReference type="SMART" id="SM00825">
    <property type="entry name" value="PKS_KS"/>
    <property type="match status" value="1"/>
</dbReference>
<dbReference type="InterPro" id="IPR001031">
    <property type="entry name" value="Thioesterase"/>
</dbReference>
<dbReference type="SMART" id="SM01294">
    <property type="entry name" value="PKS_PP_betabranch"/>
    <property type="match status" value="2"/>
</dbReference>
<dbReference type="Pfam" id="PF00550">
    <property type="entry name" value="PP-binding"/>
    <property type="match status" value="2"/>
</dbReference>
<dbReference type="PROSITE" id="PS50075">
    <property type="entry name" value="CARRIER"/>
    <property type="match status" value="2"/>
</dbReference>
<evidence type="ECO:0000256" key="6">
    <source>
        <dbReference type="ARBA" id="ARBA00022737"/>
    </source>
</evidence>
<dbReference type="SMART" id="SM00826">
    <property type="entry name" value="PKS_DH"/>
    <property type="match status" value="1"/>
</dbReference>
<dbReference type="SUPFAM" id="SSF51735">
    <property type="entry name" value="NAD(P)-binding Rossmann-fold domains"/>
    <property type="match status" value="2"/>
</dbReference>
<evidence type="ECO:0000313" key="16">
    <source>
        <dbReference type="Proteomes" id="UP000600365"/>
    </source>
</evidence>
<dbReference type="SUPFAM" id="SSF56801">
    <property type="entry name" value="Acetyl-CoA synthetase-like"/>
    <property type="match status" value="1"/>
</dbReference>
<dbReference type="Pfam" id="PF21089">
    <property type="entry name" value="PKS_DH_N"/>
    <property type="match status" value="1"/>
</dbReference>
<feature type="compositionally biased region" description="Polar residues" evidence="11">
    <location>
        <begin position="2439"/>
        <end position="2453"/>
    </location>
</feature>
<comment type="caution">
    <text evidence="15">The sequence shown here is derived from an EMBL/GenBank/DDBJ whole genome shotgun (WGS) entry which is preliminary data.</text>
</comment>
<dbReference type="InterPro" id="IPR001227">
    <property type="entry name" value="Ac_transferase_dom_sf"/>
</dbReference>
<dbReference type="InterPro" id="IPR020806">
    <property type="entry name" value="PKS_PP-bd"/>
</dbReference>
<dbReference type="SMART" id="SM00823">
    <property type="entry name" value="PKS_PP"/>
    <property type="match status" value="2"/>
</dbReference>
<dbReference type="InterPro" id="IPR029058">
    <property type="entry name" value="AB_hydrolase_fold"/>
</dbReference>
<dbReference type="PROSITE" id="PS52004">
    <property type="entry name" value="KS3_2"/>
    <property type="match status" value="1"/>
</dbReference>
<dbReference type="InterPro" id="IPR020807">
    <property type="entry name" value="PKS_DH"/>
</dbReference>
<feature type="active site" description="Proton acceptor; for dehydratase activity" evidence="10">
    <location>
        <position position="1554"/>
    </location>
</feature>
<dbReference type="InterPro" id="IPR057326">
    <property type="entry name" value="KR_dom"/>
</dbReference>
<evidence type="ECO:0000256" key="5">
    <source>
        <dbReference type="ARBA" id="ARBA00022679"/>
    </source>
</evidence>
<dbReference type="Gene3D" id="3.40.50.720">
    <property type="entry name" value="NAD(P)-binding Rossmann-like Domain"/>
    <property type="match status" value="1"/>
</dbReference>
<dbReference type="PROSITE" id="PS00455">
    <property type="entry name" value="AMP_BINDING"/>
    <property type="match status" value="1"/>
</dbReference>
<dbReference type="Pfam" id="PF00975">
    <property type="entry name" value="Thioesterase"/>
    <property type="match status" value="1"/>
</dbReference>
<dbReference type="Pfam" id="PF13193">
    <property type="entry name" value="AMP-binding_C"/>
    <property type="match status" value="1"/>
</dbReference>
<keyword evidence="9" id="KW-0012">Acyltransferase</keyword>
<dbReference type="GO" id="GO:0004315">
    <property type="term" value="F:3-oxoacyl-[acyl-carrier-protein] synthase activity"/>
    <property type="evidence" value="ECO:0007669"/>
    <property type="project" value="InterPro"/>
</dbReference>
<dbReference type="InterPro" id="IPR049551">
    <property type="entry name" value="PKS_DH_C"/>
</dbReference>
<dbReference type="InterPro" id="IPR000873">
    <property type="entry name" value="AMP-dep_synth/lig_dom"/>
</dbReference>
<dbReference type="InterPro" id="IPR042104">
    <property type="entry name" value="PKS_dehydratase_sf"/>
</dbReference>
<feature type="region of interest" description="Disordered" evidence="11">
    <location>
        <begin position="2391"/>
        <end position="2434"/>
    </location>
</feature>
<feature type="region of interest" description="Disordered" evidence="11">
    <location>
        <begin position="2464"/>
        <end position="2559"/>
    </location>
</feature>
<dbReference type="Pfam" id="PF02801">
    <property type="entry name" value="Ketoacyl-synt_C"/>
    <property type="match status" value="1"/>
</dbReference>
<dbReference type="PROSITE" id="PS00012">
    <property type="entry name" value="PHOSPHOPANTETHEINE"/>
    <property type="match status" value="1"/>
</dbReference>
<dbReference type="InterPro" id="IPR016035">
    <property type="entry name" value="Acyl_Trfase/lysoPLipase"/>
</dbReference>
<dbReference type="SUPFAM" id="SSF53901">
    <property type="entry name" value="Thiolase-like"/>
    <property type="match status" value="1"/>
</dbReference>
<feature type="domain" description="PKS/mFAS DH" evidence="14">
    <location>
        <begin position="1522"/>
        <end position="1799"/>
    </location>
</feature>
<comment type="cofactor">
    <cofactor evidence="1">
        <name>pantetheine 4'-phosphate</name>
        <dbReference type="ChEBI" id="CHEBI:47942"/>
    </cofactor>
</comment>
<dbReference type="SMART" id="SM00824">
    <property type="entry name" value="PKS_TE"/>
    <property type="match status" value="1"/>
</dbReference>
<dbReference type="InterPro" id="IPR036736">
    <property type="entry name" value="ACP-like_sf"/>
</dbReference>
<feature type="compositionally biased region" description="Pro residues" evidence="11">
    <location>
        <begin position="2540"/>
        <end position="2553"/>
    </location>
</feature>
<dbReference type="InterPro" id="IPR014031">
    <property type="entry name" value="Ketoacyl_synth_C"/>
</dbReference>
<dbReference type="InterPro" id="IPR036291">
    <property type="entry name" value="NAD(P)-bd_dom_sf"/>
</dbReference>
<feature type="region of interest" description="Disordered" evidence="11">
    <location>
        <begin position="2214"/>
        <end position="2253"/>
    </location>
</feature>
<dbReference type="Gene3D" id="3.30.70.3290">
    <property type="match status" value="1"/>
</dbReference>
<dbReference type="InterPro" id="IPR020841">
    <property type="entry name" value="PKS_Beta-ketoAc_synthase_dom"/>
</dbReference>
<reference evidence="15 16" key="1">
    <citation type="journal article" date="2014" name="Int. J. Syst. Evol. Microbiol.">
        <title>Complete genome sequence of Corynebacterium casei LMG S-19264T (=DSM 44701T), isolated from a smear-ripened cheese.</title>
        <authorList>
            <consortium name="US DOE Joint Genome Institute (JGI-PGF)"/>
            <person name="Walter F."/>
            <person name="Albersmeier A."/>
            <person name="Kalinowski J."/>
            <person name="Ruckert C."/>
        </authorList>
    </citation>
    <scope>NUCLEOTIDE SEQUENCE [LARGE SCALE GENOMIC DNA]</scope>
    <source>
        <strain evidence="15 16">CGMCC 4.7111</strain>
    </source>
</reference>
<dbReference type="Proteomes" id="UP000600365">
    <property type="component" value="Unassembled WGS sequence"/>
</dbReference>
<dbReference type="Pfam" id="PF22953">
    <property type="entry name" value="SpnB_Rossmann"/>
    <property type="match status" value="1"/>
</dbReference>
<evidence type="ECO:0000259" key="14">
    <source>
        <dbReference type="PROSITE" id="PS52019"/>
    </source>
</evidence>
<keyword evidence="3" id="KW-0596">Phosphopantetheine</keyword>
<keyword evidence="6" id="KW-0677">Repeat</keyword>
<dbReference type="InterPro" id="IPR016036">
    <property type="entry name" value="Malonyl_transacylase_ACP-bd"/>
</dbReference>
<evidence type="ECO:0000259" key="12">
    <source>
        <dbReference type="PROSITE" id="PS50075"/>
    </source>
</evidence>
<evidence type="ECO:0000256" key="10">
    <source>
        <dbReference type="PROSITE-ProRule" id="PRU01363"/>
    </source>
</evidence>
<dbReference type="InterPro" id="IPR045851">
    <property type="entry name" value="AMP-bd_C_sf"/>
</dbReference>
<dbReference type="InterPro" id="IPR009081">
    <property type="entry name" value="PP-bd_ACP"/>
</dbReference>
<dbReference type="Pfam" id="PF00698">
    <property type="entry name" value="Acyl_transf_1"/>
    <property type="match status" value="1"/>
</dbReference>
<keyword evidence="5" id="KW-0808">Transferase</keyword>
<dbReference type="PANTHER" id="PTHR43775">
    <property type="entry name" value="FATTY ACID SYNTHASE"/>
    <property type="match status" value="1"/>
</dbReference>
<dbReference type="EMBL" id="BMMM01000014">
    <property type="protein sequence ID" value="GGN80804.1"/>
    <property type="molecule type" value="Genomic_DNA"/>
</dbReference>
<dbReference type="InterPro" id="IPR018201">
    <property type="entry name" value="Ketoacyl_synth_AS"/>
</dbReference>
<feature type="domain" description="Ketosynthase family 3 (KS3)" evidence="13">
    <location>
        <begin position="634"/>
        <end position="1062"/>
    </location>
</feature>
<protein>
    <submittedName>
        <fullName evidence="15">Uncharacterized protein</fullName>
    </submittedName>
</protein>
<feature type="region of interest" description="C-terminal hotdog fold" evidence="10">
    <location>
        <begin position="1664"/>
        <end position="1799"/>
    </location>
</feature>
<gene>
    <name evidence="15" type="ORF">GCM10011579_066740</name>
</gene>
<dbReference type="PROSITE" id="PS00606">
    <property type="entry name" value="KS3_1"/>
    <property type="match status" value="1"/>
</dbReference>
<dbReference type="SUPFAM" id="SSF52151">
    <property type="entry name" value="FabD/lysophospholipase-like"/>
    <property type="match status" value="1"/>
</dbReference>
<evidence type="ECO:0000256" key="9">
    <source>
        <dbReference type="ARBA" id="ARBA00023315"/>
    </source>
</evidence>
<dbReference type="InterPro" id="IPR032821">
    <property type="entry name" value="PKS_assoc"/>
</dbReference>
<feature type="domain" description="Carrier" evidence="12">
    <location>
        <begin position="536"/>
        <end position="613"/>
    </location>
</feature>
<feature type="active site" description="Proton donor; for dehydratase activity" evidence="10">
    <location>
        <position position="1723"/>
    </location>
</feature>
<dbReference type="InterPro" id="IPR055123">
    <property type="entry name" value="SpnB-like_Rossmann"/>
</dbReference>
<evidence type="ECO:0000256" key="11">
    <source>
        <dbReference type="SAM" id="MobiDB-lite"/>
    </source>
</evidence>
<feature type="compositionally biased region" description="Polar residues" evidence="11">
    <location>
        <begin position="2417"/>
        <end position="2434"/>
    </location>
</feature>
<dbReference type="InterPro" id="IPR042099">
    <property type="entry name" value="ANL_N_sf"/>
</dbReference>
<dbReference type="Pfam" id="PF08659">
    <property type="entry name" value="KR"/>
    <property type="match status" value="1"/>
</dbReference>
<evidence type="ECO:0000256" key="4">
    <source>
        <dbReference type="ARBA" id="ARBA00022553"/>
    </source>
</evidence>
<dbReference type="SUPFAM" id="SSF53474">
    <property type="entry name" value="alpha/beta-Hydrolases"/>
    <property type="match status" value="1"/>
</dbReference>
<evidence type="ECO:0000256" key="1">
    <source>
        <dbReference type="ARBA" id="ARBA00001957"/>
    </source>
</evidence>
<organism evidence="15 16">
    <name type="scientific">Streptomyces albiflavescens</name>
    <dbReference type="NCBI Taxonomy" id="1623582"/>
    <lineage>
        <taxon>Bacteria</taxon>
        <taxon>Bacillati</taxon>
        <taxon>Actinomycetota</taxon>
        <taxon>Actinomycetes</taxon>
        <taxon>Kitasatosporales</taxon>
        <taxon>Streptomycetaceae</taxon>
        <taxon>Streptomyces</taxon>
    </lineage>
</organism>
<dbReference type="Gene3D" id="1.10.1200.10">
    <property type="entry name" value="ACP-like"/>
    <property type="match status" value="2"/>
</dbReference>
<evidence type="ECO:0000259" key="13">
    <source>
        <dbReference type="PROSITE" id="PS52004"/>
    </source>
</evidence>
<dbReference type="Gene3D" id="3.40.50.1820">
    <property type="entry name" value="alpha/beta hydrolase"/>
    <property type="match status" value="1"/>
</dbReference>
<dbReference type="SUPFAM" id="SSF47336">
    <property type="entry name" value="ACP-like"/>
    <property type="match status" value="2"/>
</dbReference>
<dbReference type="Gene3D" id="3.30.300.30">
    <property type="match status" value="1"/>
</dbReference>
<dbReference type="GO" id="GO:0031177">
    <property type="term" value="F:phosphopantetheine binding"/>
    <property type="evidence" value="ECO:0007669"/>
    <property type="project" value="InterPro"/>
</dbReference>
<dbReference type="InterPro" id="IPR020802">
    <property type="entry name" value="TesA-like"/>
</dbReference>
<feature type="region of interest" description="Disordered" evidence="11">
    <location>
        <begin position="2439"/>
        <end position="2458"/>
    </location>
</feature>
<dbReference type="Pfam" id="PF00109">
    <property type="entry name" value="ketoacyl-synt"/>
    <property type="match status" value="1"/>
</dbReference>
<dbReference type="Gene3D" id="3.40.50.12780">
    <property type="entry name" value="N-terminal domain of ligase-like"/>
    <property type="match status" value="1"/>
</dbReference>
<dbReference type="PROSITE" id="PS52019">
    <property type="entry name" value="PKS_MFAS_DH"/>
    <property type="match status" value="1"/>
</dbReference>
<keyword evidence="7" id="KW-0045">Antibiotic biosynthesis</keyword>
<dbReference type="CDD" id="cd00833">
    <property type="entry name" value="PKS"/>
    <property type="match status" value="1"/>
</dbReference>
<keyword evidence="4" id="KW-0597">Phosphoprotein</keyword>
<keyword evidence="8" id="KW-0511">Multifunctional enzyme</keyword>
<dbReference type="InterPro" id="IPR050091">
    <property type="entry name" value="PKS_NRPS_Biosynth_Enz"/>
</dbReference>
<sequence length="2837" mass="294489">MADFQGELVRALPGTLREHAARLGDKTAYRDTRRAVTYGELEERTGRLAGHLARLGVRRGDRVAIHLGNRVELVEGCLGVLRAGAIGVLLNPAASEEELAYFLDDSGAVLVVTEQPLLPRVARLTAERPGVRTVVVGPGALPAGAPADALVFEDLAGTDPGRTPRDDLGLDDPAWILYTSGTTGESKGVVSTQRSALWSVAAAYVPAYGLREGDRLLWPLPMFHCYAHSLCLLGVVSVGASAQLLDRGANLAQALAGQPFTLLAGVPATYRLLLDSLRESGDTVPESLRACVTAGAPCPAELRAEVEQVLAAPLLDGYGSTETCGKIAVNRLDGPRNDPSSGPPLPGLAVRLADPSTRAEVADGAEGEIWVRGPSLMAGYHNRPDATAQAFTDGWYRTGDLGRRMAHGHLHVTGRVKELIIRGGENVNPSEVERVLLACPGVSDAAVVGRPHDVLGEVPVAFVVPGPQGIDTARVLAHCRERLSGFKVPDEIHETVSVPRTPSGKIVRHALSEELAERLAEQRASAAAALRERPAAVSDGVLDLVLEETARTAGVPAHAVDPDRPFTEFGLTSLGGVLLRDRLGAATGLDLPATLVFDHPTPAAAAAWVREALWGDNRPRPARTSGGGPRTEPGEPIAIVAMACRYPGGVESPEDLWRLLADGTDATSDFPADRGWDVAALYDPDPDRPGTSVTRRGGFLHRAADFDAAFFGMSPREALATDPQQRLLLETGWELVERAGLDPSGLRGSDTGVFVGVMHADYAGRLLHGTGHELEAHLALGSAGSVASGRIAYTLGLRGPAVTVDTACSSSLVALHAAARSLRDGECSLAVAGGVTVMATPAPFIAFSRLRGLAPDGRCKPFSAAADGTVWGEGVGLVLLERLSDARRNGHPVLAVLRGSAVNSDGASNGLTAPNGPAQQRVIQAALADAGLSPADVDAVEAHGTGTALGDPIEAQALLAAHGPGRSAEHPLWLGSLKSNLGHTQAAAGVAGVIKTVLAMRHGRLPRTLHADELSSRVDWSSNAMRLSTQEEEWRPVPGRRRRAGVSAFGIGGTNAHVILEEAEEGATAPPRRPTAPAPPLLLSGASGAALRAQAARTAAALRERPELDLLDVAFTHATARAALPHRAAVAADDRQGLLSALDTLAVSAAPHAAGSPGRAALLFTGQGAQRPGMGRELCEAFPVFSTVVDALCERFDAHLERPLGSVLRGTDEDALLDRTDFAQAALFVFEVALFRLLESWGVRPDFLVGHSVGELAAAHAAGILSEPDAVELVAARGRLMSRLPEGGAMVALDATEAEVSGELTEGVAIAAVNGPRAVVVSGEEGPVTALAERFAVRGRRIARLRVSHAFHSPLMEPMLAEFGRVAAGLAYHEPRIPVVSGLTGRPATRDELRSAEYWVRHAREAVRFGDAVQWLAREGRVTAFAEIGPDAQLTAQAMTGLAEAGEELLFTAAARRSATEPEPRTLFTALGQLHVHGVPVDWHRVYSDSGARRVDLPTYPFQRQRYWLPAVTADPGTASGHPLLTQTVTVPGTERLVCSGRLSGTAQPWLRDHVVGGHALVPGAAFADLVLHAGDACGLDVLEDLALLTPLPLPAAEGEWIQLQVAVGEPDGTGRRAADVYSRPEQSGALGAWTHHATGRLGPAVPGDRDRAASLAAWPPPGATPVDLIGGYERLAATGHAYGPAFRCVRALWRRGEELFAEVGPVPGTDAVRHALHPALLDAALHAGLLAEPHAGPARLPFAWQGMTLYATGAASLRARITTTGPDTVALDLATPTGAPVARLESLTTRPIPDVAAGPAGELYRLRWSGVPFAGEAPALAVTEPDDLGVAAVLATADSCAAADVSLPTGVPETVVASLSAPSASALSAEDADPAAAAHALAVRALELLRTRLAGSGRLVVVTRGAASPTPDLPIATVWGLLRSAQAEHPGRLTLVDVDGRPESLRLLPAAVATGEPQLSLHEGLLRVPRLAPAPGSVTAGSFGRGTVLITGGTGSLGALLARHLVARHGVRRLVLVGRRGPQAPGAQALRAELERAGAHVDLMACDTAERSRLAAVIKEFGPDLSAVVHTAGVLDDGVLQAMTPDRLATVLRPKADAAWHLHELTKDLPLAHFVLFSSAAGLLGNPGQANYAAANSFLDALARHRAALGLPALSLAWGPWADEEGMAARTGRVHGGAVRAVSPEQALALFDAALGSGEPVLAPLPLDRSPGALAAGSPVPPPLRELLRPARPTASPGTAAGGDEPDGTAGAWRDRLASLPVPERAPALLELIRSEVAAVLGHTDASAVDRGFPELGLDSLMSVLLRNRLSLLAGLPLAATVAYDWPSAEELADHVYGELSDGLSEGAAAASGAAERDRARAHPARTLLTTPAETVPAAPAETVPAAPAATVPTTPAATVPTTPAATVPTTPAETMSATPTETVLTTPSETVLPAQAQTVPSASGRTGTPTFSADVASDRAGGAASALAHTTGPASSTSVPSTPAPTNQSTPTGTTGPASSTSIPSTPPPIDPPTPSRTTRPTSSANVPSAPPHADRPAPVPAPAPGPPSPRGPRAGQSLPALYRRVCETGDVVSAMHLLVTASLGAPSFGRDAGDGHAVSPLRLATGARGPALVCVPGFATNLGRPWHAGLAPCFHGERDVFELRHPGVDHGDAVARDMETLTELHSTTVRRLLGDRPYVVVGHSMGGSAAHALTTRLAAEGAPPAGLVLVDAYRITPDREAEPSLLALPARIPLAVGERFDTAVDALTLLSLGAYTRMFRGWQPEPTKVPTLLVRATQPLPHMPEHWPSWSSWPGLHDTVDVPGNHLSVLEEHAPTTGAAIREWGDALGRPEPD</sequence>
<dbReference type="InterPro" id="IPR049900">
    <property type="entry name" value="PKS_mFAS_DH"/>
</dbReference>
<dbReference type="RefSeq" id="WP_229703518.1">
    <property type="nucleotide sequence ID" value="NZ_BMMM01000014.1"/>
</dbReference>
<dbReference type="CDD" id="cd08956">
    <property type="entry name" value="KR_3_FAS_SDR_x"/>
    <property type="match status" value="1"/>
</dbReference>
<dbReference type="InterPro" id="IPR014030">
    <property type="entry name" value="Ketoacyl_synth_N"/>
</dbReference>
<evidence type="ECO:0000256" key="8">
    <source>
        <dbReference type="ARBA" id="ARBA00023268"/>
    </source>
</evidence>
<dbReference type="Gene3D" id="3.10.129.110">
    <property type="entry name" value="Polyketide synthase dehydratase"/>
    <property type="match status" value="1"/>
</dbReference>
<evidence type="ECO:0000256" key="7">
    <source>
        <dbReference type="ARBA" id="ARBA00023194"/>
    </source>
</evidence>
<evidence type="ECO:0000256" key="2">
    <source>
        <dbReference type="ARBA" id="ARBA00004792"/>
    </source>
</evidence>
<evidence type="ECO:0000256" key="3">
    <source>
        <dbReference type="ARBA" id="ARBA00022450"/>
    </source>
</evidence>
<dbReference type="SUPFAM" id="SSF55048">
    <property type="entry name" value="Probable ACP-binding domain of malonyl-CoA ACP transacylase"/>
    <property type="match status" value="1"/>
</dbReference>
<dbReference type="GO" id="GO:0004312">
    <property type="term" value="F:fatty acid synthase activity"/>
    <property type="evidence" value="ECO:0007669"/>
    <property type="project" value="TreeGrafter"/>
</dbReference>
<accession>A0A918D8J9</accession>
<dbReference type="PANTHER" id="PTHR43775:SF51">
    <property type="entry name" value="INACTIVE PHENOLPHTHIOCEROL SYNTHESIS POLYKETIDE SYNTHASE TYPE I PKS1-RELATED"/>
    <property type="match status" value="1"/>
</dbReference>
<feature type="region of interest" description="N-terminal hotdog fold" evidence="10">
    <location>
        <begin position="1522"/>
        <end position="1649"/>
    </location>
</feature>